<proteinExistence type="predicted"/>
<organism evidence="1 2">
    <name type="scientific">Heterorhabditis bacteriophora</name>
    <name type="common">Entomopathogenic nematode worm</name>
    <dbReference type="NCBI Taxonomy" id="37862"/>
    <lineage>
        <taxon>Eukaryota</taxon>
        <taxon>Metazoa</taxon>
        <taxon>Ecdysozoa</taxon>
        <taxon>Nematoda</taxon>
        <taxon>Chromadorea</taxon>
        <taxon>Rhabditida</taxon>
        <taxon>Rhabditina</taxon>
        <taxon>Rhabditomorpha</taxon>
        <taxon>Strongyloidea</taxon>
        <taxon>Heterorhabditidae</taxon>
        <taxon>Heterorhabditis</taxon>
    </lineage>
</organism>
<dbReference type="WBParaSite" id="Hba_01303">
    <property type="protein sequence ID" value="Hba_01303"/>
    <property type="gene ID" value="Hba_01303"/>
</dbReference>
<accession>A0A1I7W9I2</accession>
<evidence type="ECO:0000313" key="2">
    <source>
        <dbReference type="WBParaSite" id="Hba_01303"/>
    </source>
</evidence>
<dbReference type="Proteomes" id="UP000095283">
    <property type="component" value="Unplaced"/>
</dbReference>
<reference evidence="2" key="1">
    <citation type="submission" date="2016-11" db="UniProtKB">
        <authorList>
            <consortium name="WormBaseParasite"/>
        </authorList>
    </citation>
    <scope>IDENTIFICATION</scope>
</reference>
<sequence length="152" mass="16839">MSIAYHFISTSAATMSYILVLFMDSNTYSVIPRRTISNPANVGNAVVVEGIRSDLCRVRRAAAELLDRVPQNPSKTGKYSEYCIKHLPLEERSGQDMVSNRAKHLCGFSLYRVLLTLLCAAGSLAPQGAQRSISYLELSEVNRSLEIGQERN</sequence>
<dbReference type="AlphaFoldDB" id="A0A1I7W9I2"/>
<name>A0A1I7W9I2_HETBA</name>
<keyword evidence="1" id="KW-1185">Reference proteome</keyword>
<evidence type="ECO:0000313" key="1">
    <source>
        <dbReference type="Proteomes" id="UP000095283"/>
    </source>
</evidence>
<protein>
    <submittedName>
        <fullName evidence="2">Uncharacterized protein</fullName>
    </submittedName>
</protein>